<dbReference type="AlphaFoldDB" id="A0A2T5GSP3"/>
<comment type="caution">
    <text evidence="2">The sequence shown here is derived from an EMBL/GenBank/DDBJ whole genome shotgun (WGS) entry which is preliminary data.</text>
</comment>
<keyword evidence="1" id="KW-0472">Membrane</keyword>
<evidence type="ECO:0000313" key="3">
    <source>
        <dbReference type="Proteomes" id="UP000244189"/>
    </source>
</evidence>
<dbReference type="RefSeq" id="WP_107956650.1">
    <property type="nucleotide sequence ID" value="NZ_QAOG01000001.1"/>
</dbReference>
<sequence>MTASDYPDTPTGKPLWLITLADLALLLVGFLVLLQASQHIGGKDLAKGIRQGFGANDAEPAPMPVAAAGILDFAPGSAILPTTPGALVAWAREAARDPRVMLTVTGSTDGTPVDIDRATGSAAILAADRARTVAAALAAVAPSRVVIVTATKPGRRAAIVSVAFVGEPQKGQIQRIPQ</sequence>
<keyword evidence="1" id="KW-1133">Transmembrane helix</keyword>
<evidence type="ECO:0008006" key="4">
    <source>
        <dbReference type="Google" id="ProtNLM"/>
    </source>
</evidence>
<keyword evidence="3" id="KW-1185">Reference proteome</keyword>
<evidence type="ECO:0000256" key="1">
    <source>
        <dbReference type="SAM" id="Phobius"/>
    </source>
</evidence>
<evidence type="ECO:0000313" key="2">
    <source>
        <dbReference type="EMBL" id="PTQ62333.1"/>
    </source>
</evidence>
<dbReference type="EMBL" id="QAOG01000001">
    <property type="protein sequence ID" value="PTQ62333.1"/>
    <property type="molecule type" value="Genomic_DNA"/>
</dbReference>
<name>A0A2T5GSP3_9SPHN</name>
<gene>
    <name evidence="2" type="ORF">C8J26_0612</name>
</gene>
<keyword evidence="1" id="KW-0812">Transmembrane</keyword>
<feature type="transmembrane region" description="Helical" evidence="1">
    <location>
        <begin position="15"/>
        <end position="34"/>
    </location>
</feature>
<dbReference type="Proteomes" id="UP000244189">
    <property type="component" value="Unassembled WGS sequence"/>
</dbReference>
<protein>
    <recommendedName>
        <fullName evidence="4">Flagellar motor protein MotB</fullName>
    </recommendedName>
</protein>
<reference evidence="2 3" key="1">
    <citation type="submission" date="2018-04" db="EMBL/GenBank/DDBJ databases">
        <title>Genomic Encyclopedia of Type Strains, Phase III (KMG-III): the genomes of soil and plant-associated and newly described type strains.</title>
        <authorList>
            <person name="Whitman W."/>
        </authorList>
    </citation>
    <scope>NUCLEOTIDE SEQUENCE [LARGE SCALE GENOMIC DNA]</scope>
    <source>
        <strain evidence="2 3">MA101b</strain>
    </source>
</reference>
<proteinExistence type="predicted"/>
<accession>A0A2T5GSP3</accession>
<organism evidence="2 3">
    <name type="scientific">Sphingomonas aurantiaca</name>
    <dbReference type="NCBI Taxonomy" id="185949"/>
    <lineage>
        <taxon>Bacteria</taxon>
        <taxon>Pseudomonadati</taxon>
        <taxon>Pseudomonadota</taxon>
        <taxon>Alphaproteobacteria</taxon>
        <taxon>Sphingomonadales</taxon>
        <taxon>Sphingomonadaceae</taxon>
        <taxon>Sphingomonas</taxon>
    </lineage>
</organism>